<evidence type="ECO:0000256" key="1">
    <source>
        <dbReference type="SAM" id="Phobius"/>
    </source>
</evidence>
<evidence type="ECO:0000313" key="2">
    <source>
        <dbReference type="EMBL" id="CAH2092154.1"/>
    </source>
</evidence>
<keyword evidence="1" id="KW-0812">Transmembrane</keyword>
<dbReference type="EMBL" id="CAKOGL010000011">
    <property type="protein sequence ID" value="CAH2092154.1"/>
    <property type="molecule type" value="Genomic_DNA"/>
</dbReference>
<keyword evidence="1" id="KW-0472">Membrane</keyword>
<proteinExistence type="predicted"/>
<keyword evidence="3" id="KW-1185">Reference proteome</keyword>
<protein>
    <recommendedName>
        <fullName evidence="4">Gustatory receptor</fullName>
    </recommendedName>
</protein>
<name>A0AAU9U319_EUPED</name>
<reference evidence="2" key="1">
    <citation type="submission" date="2022-03" db="EMBL/GenBank/DDBJ databases">
        <authorList>
            <person name="Tunstrom K."/>
        </authorList>
    </citation>
    <scope>NUCLEOTIDE SEQUENCE</scope>
</reference>
<feature type="transmembrane region" description="Helical" evidence="1">
    <location>
        <begin position="174"/>
        <end position="196"/>
    </location>
</feature>
<organism evidence="2 3">
    <name type="scientific">Euphydryas editha</name>
    <name type="common">Edith's checkerspot</name>
    <dbReference type="NCBI Taxonomy" id="104508"/>
    <lineage>
        <taxon>Eukaryota</taxon>
        <taxon>Metazoa</taxon>
        <taxon>Ecdysozoa</taxon>
        <taxon>Arthropoda</taxon>
        <taxon>Hexapoda</taxon>
        <taxon>Insecta</taxon>
        <taxon>Pterygota</taxon>
        <taxon>Neoptera</taxon>
        <taxon>Endopterygota</taxon>
        <taxon>Lepidoptera</taxon>
        <taxon>Glossata</taxon>
        <taxon>Ditrysia</taxon>
        <taxon>Papilionoidea</taxon>
        <taxon>Nymphalidae</taxon>
        <taxon>Nymphalinae</taxon>
        <taxon>Euphydryas</taxon>
    </lineage>
</organism>
<evidence type="ECO:0000313" key="3">
    <source>
        <dbReference type="Proteomes" id="UP001153954"/>
    </source>
</evidence>
<feature type="transmembrane region" description="Helical" evidence="1">
    <location>
        <begin position="80"/>
        <end position="101"/>
    </location>
</feature>
<feature type="transmembrane region" description="Helical" evidence="1">
    <location>
        <begin position="136"/>
        <end position="162"/>
    </location>
</feature>
<feature type="transmembrane region" description="Helical" evidence="1">
    <location>
        <begin position="269"/>
        <end position="289"/>
    </location>
</feature>
<feature type="transmembrane region" description="Helical" evidence="1">
    <location>
        <begin position="379"/>
        <end position="398"/>
    </location>
</feature>
<feature type="transmembrane region" description="Helical" evidence="1">
    <location>
        <begin position="54"/>
        <end position="74"/>
    </location>
</feature>
<feature type="transmembrane region" description="Helical" evidence="1">
    <location>
        <begin position="301"/>
        <end position="320"/>
    </location>
</feature>
<dbReference type="Proteomes" id="UP001153954">
    <property type="component" value="Unassembled WGS sequence"/>
</dbReference>
<sequence length="399" mass="47332">MKASEYISSDMLEESHLKLFSPFRLIQMVLGSCRVDAKYRFVTAPTKGQKIYTIIYLLIILSLYISTYFNYILRFCSYPIIYYLNLFSISIHYGTFACNVIHVRFINNDLNVKFYVRMQDIDRKLKIEKNELINNVLYKANLITVSVFLFLLLLLFVITITGDMTLVINFAGPFLAELTSIFEYLFCTNLLIYFYLRIRYINAILINYIQGTTDINIEKVQRKKFFLTMKVLRYLASKTHDFQYSDTDVYLKNILEEILRFQFLYQFQLFLFSFKFVTTSLMAFEYGIQGLQNNIMQWFEYLLLPTITVIYLIIIIVTCIRLEAFFKEIRYTKYLCIKVLSRIYSGPLRQKAIRMLKMIKEKPPQLSVYGMWNMDTSTMISMINMVTTLMVTLLQFSVL</sequence>
<gene>
    <name evidence="2" type="ORF">EEDITHA_LOCUS7940</name>
</gene>
<comment type="caution">
    <text evidence="2">The sequence shown here is derived from an EMBL/GenBank/DDBJ whole genome shotgun (WGS) entry which is preliminary data.</text>
</comment>
<evidence type="ECO:0008006" key="4">
    <source>
        <dbReference type="Google" id="ProtNLM"/>
    </source>
</evidence>
<accession>A0AAU9U319</accession>
<keyword evidence="1" id="KW-1133">Transmembrane helix</keyword>
<dbReference type="AlphaFoldDB" id="A0AAU9U319"/>